<evidence type="ECO:0000256" key="1">
    <source>
        <dbReference type="SAM" id="Coils"/>
    </source>
</evidence>
<dbReference type="Proteomes" id="UP001151760">
    <property type="component" value="Unassembled WGS sequence"/>
</dbReference>
<keyword evidence="1" id="KW-0175">Coiled coil</keyword>
<reference evidence="2" key="2">
    <citation type="submission" date="2022-01" db="EMBL/GenBank/DDBJ databases">
        <authorList>
            <person name="Yamashiro T."/>
            <person name="Shiraishi A."/>
            <person name="Satake H."/>
            <person name="Nakayama K."/>
        </authorList>
    </citation>
    <scope>NUCLEOTIDE SEQUENCE</scope>
</reference>
<evidence type="ECO:0000313" key="3">
    <source>
        <dbReference type="Proteomes" id="UP001151760"/>
    </source>
</evidence>
<reference evidence="2" key="1">
    <citation type="journal article" date="2022" name="Int. J. Mol. Sci.">
        <title>Draft Genome of Tanacetum Coccineum: Genomic Comparison of Closely Related Tanacetum-Family Plants.</title>
        <authorList>
            <person name="Yamashiro T."/>
            <person name="Shiraishi A."/>
            <person name="Nakayama K."/>
            <person name="Satake H."/>
        </authorList>
    </citation>
    <scope>NUCLEOTIDE SEQUENCE</scope>
</reference>
<organism evidence="2 3">
    <name type="scientific">Tanacetum coccineum</name>
    <dbReference type="NCBI Taxonomy" id="301880"/>
    <lineage>
        <taxon>Eukaryota</taxon>
        <taxon>Viridiplantae</taxon>
        <taxon>Streptophyta</taxon>
        <taxon>Embryophyta</taxon>
        <taxon>Tracheophyta</taxon>
        <taxon>Spermatophyta</taxon>
        <taxon>Magnoliopsida</taxon>
        <taxon>eudicotyledons</taxon>
        <taxon>Gunneridae</taxon>
        <taxon>Pentapetalae</taxon>
        <taxon>asterids</taxon>
        <taxon>campanulids</taxon>
        <taxon>Asterales</taxon>
        <taxon>Asteraceae</taxon>
        <taxon>Asteroideae</taxon>
        <taxon>Anthemideae</taxon>
        <taxon>Anthemidinae</taxon>
        <taxon>Tanacetum</taxon>
    </lineage>
</organism>
<sequence>QLFLDEEALRETLEEEAMAEKELEERIKQEQSHDELFRLEFKVVTRGINTLELELDVAVMSAADDVISHDMNGCSSVMNSVLVINLNTSNGNDGLETGLIYYSLFRLVCFNNNHELTYLAISSKVVTRGINTLKLDVAVM</sequence>
<keyword evidence="3" id="KW-1185">Reference proteome</keyword>
<comment type="caution">
    <text evidence="2">The sequence shown here is derived from an EMBL/GenBank/DDBJ whole genome shotgun (WGS) entry which is preliminary data.</text>
</comment>
<gene>
    <name evidence="2" type="ORF">Tco_0748281</name>
</gene>
<protein>
    <submittedName>
        <fullName evidence="2">Uncharacterized protein</fullName>
    </submittedName>
</protein>
<feature type="non-terminal residue" evidence="2">
    <location>
        <position position="1"/>
    </location>
</feature>
<evidence type="ECO:0000313" key="2">
    <source>
        <dbReference type="EMBL" id="GJS81740.1"/>
    </source>
</evidence>
<proteinExistence type="predicted"/>
<name>A0ABQ4YW30_9ASTR</name>
<accession>A0ABQ4YW30</accession>
<dbReference type="EMBL" id="BQNB010010770">
    <property type="protein sequence ID" value="GJS81740.1"/>
    <property type="molecule type" value="Genomic_DNA"/>
</dbReference>
<feature type="coiled-coil region" evidence="1">
    <location>
        <begin position="6"/>
        <end position="33"/>
    </location>
</feature>